<accession>A0ABU7LKU7</accession>
<organism evidence="2 3">
    <name type="scientific">Rhodococcus artemisiae</name>
    <dbReference type="NCBI Taxonomy" id="714159"/>
    <lineage>
        <taxon>Bacteria</taxon>
        <taxon>Bacillati</taxon>
        <taxon>Actinomycetota</taxon>
        <taxon>Actinomycetes</taxon>
        <taxon>Mycobacteriales</taxon>
        <taxon>Nocardiaceae</taxon>
        <taxon>Rhodococcus</taxon>
    </lineage>
</organism>
<dbReference type="Proteomes" id="UP001336020">
    <property type="component" value="Unassembled WGS sequence"/>
</dbReference>
<evidence type="ECO:0000256" key="1">
    <source>
        <dbReference type="SAM" id="MobiDB-lite"/>
    </source>
</evidence>
<proteinExistence type="predicted"/>
<dbReference type="RefSeq" id="WP_330137254.1">
    <property type="nucleotide sequence ID" value="NZ_JAUTXY010000030.1"/>
</dbReference>
<reference evidence="2 3" key="1">
    <citation type="submission" date="2023-07" db="EMBL/GenBank/DDBJ databases">
        <authorList>
            <person name="Girao M."/>
            <person name="Carvalho M.F."/>
        </authorList>
    </citation>
    <scope>NUCLEOTIDE SEQUENCE [LARGE SCALE GENOMIC DNA]</scope>
    <source>
        <strain evidence="2 3">YIM65754</strain>
    </source>
</reference>
<dbReference type="EMBL" id="JAUTXY010000030">
    <property type="protein sequence ID" value="MEE2062195.1"/>
    <property type="molecule type" value="Genomic_DNA"/>
</dbReference>
<evidence type="ECO:0000313" key="2">
    <source>
        <dbReference type="EMBL" id="MEE2062195.1"/>
    </source>
</evidence>
<evidence type="ECO:0000313" key="3">
    <source>
        <dbReference type="Proteomes" id="UP001336020"/>
    </source>
</evidence>
<keyword evidence="3" id="KW-1185">Reference proteome</keyword>
<protein>
    <submittedName>
        <fullName evidence="2">Uncharacterized protein</fullName>
    </submittedName>
</protein>
<name>A0ABU7LKU7_9NOCA</name>
<feature type="region of interest" description="Disordered" evidence="1">
    <location>
        <begin position="1"/>
        <end position="21"/>
    </location>
</feature>
<sequence length="109" mass="12073">MTTTENLTDEQHMTGGERAAARGAHYIEESVSVYLMRDLAGTNTWVIDPANFDVALETNYDMPSNAECPCAVPEECAEIRHRMHFAPTPDGEELMHMLADALGYTVTKP</sequence>
<comment type="caution">
    <text evidence="2">The sequence shown here is derived from an EMBL/GenBank/DDBJ whole genome shotgun (WGS) entry which is preliminary data.</text>
</comment>
<gene>
    <name evidence="2" type="ORF">Q7514_32190</name>
</gene>